<feature type="transmembrane region" description="Helical" evidence="7">
    <location>
        <begin position="316"/>
        <end position="337"/>
    </location>
</feature>
<evidence type="ECO:0000313" key="8">
    <source>
        <dbReference type="EMBL" id="PQA88539.1"/>
    </source>
</evidence>
<dbReference type="GO" id="GO:0005886">
    <property type="term" value="C:plasma membrane"/>
    <property type="evidence" value="ECO:0007669"/>
    <property type="project" value="UniProtKB-SubCell"/>
</dbReference>
<organism evidence="8 9">
    <name type="scientific">Hyphococcus luteus</name>
    <dbReference type="NCBI Taxonomy" id="2058213"/>
    <lineage>
        <taxon>Bacteria</taxon>
        <taxon>Pseudomonadati</taxon>
        <taxon>Pseudomonadota</taxon>
        <taxon>Alphaproteobacteria</taxon>
        <taxon>Parvularculales</taxon>
        <taxon>Parvularculaceae</taxon>
        <taxon>Hyphococcus</taxon>
    </lineage>
</organism>
<accession>A0A2S7K7U3</accession>
<evidence type="ECO:0000313" key="9">
    <source>
        <dbReference type="Proteomes" id="UP000239504"/>
    </source>
</evidence>
<feature type="transmembrane region" description="Helical" evidence="7">
    <location>
        <begin position="108"/>
        <end position="130"/>
    </location>
</feature>
<comment type="caution">
    <text evidence="8">The sequence shown here is derived from an EMBL/GenBank/DDBJ whole genome shotgun (WGS) entry which is preliminary data.</text>
</comment>
<feature type="transmembrane region" description="Helical" evidence="7">
    <location>
        <begin position="169"/>
        <end position="189"/>
    </location>
</feature>
<dbReference type="EMBL" id="PJCH01000005">
    <property type="protein sequence ID" value="PQA88539.1"/>
    <property type="molecule type" value="Genomic_DNA"/>
</dbReference>
<reference evidence="8 9" key="1">
    <citation type="submission" date="2017-12" db="EMBL/GenBank/DDBJ databases">
        <authorList>
            <person name="Hurst M.R.H."/>
        </authorList>
    </citation>
    <scope>NUCLEOTIDE SEQUENCE [LARGE SCALE GENOMIC DNA]</scope>
    <source>
        <strain evidence="8 9">SY-3-19</strain>
    </source>
</reference>
<name>A0A2S7K7U3_9PROT</name>
<keyword evidence="9" id="KW-1185">Reference proteome</keyword>
<evidence type="ECO:0000256" key="7">
    <source>
        <dbReference type="SAM" id="Phobius"/>
    </source>
</evidence>
<evidence type="ECO:0000256" key="3">
    <source>
        <dbReference type="ARBA" id="ARBA00022475"/>
    </source>
</evidence>
<dbReference type="PANTHER" id="PTHR30250">
    <property type="entry name" value="PST FAMILY PREDICTED COLANIC ACID TRANSPORTER"/>
    <property type="match status" value="1"/>
</dbReference>
<comment type="subcellular location">
    <subcellularLocation>
        <location evidence="1">Cell membrane</location>
        <topology evidence="1">Multi-pass membrane protein</topology>
    </subcellularLocation>
</comment>
<keyword evidence="4 7" id="KW-0812">Transmembrane</keyword>
<keyword evidence="3" id="KW-1003">Cell membrane</keyword>
<dbReference type="Pfam" id="PF13440">
    <property type="entry name" value="Polysacc_synt_3"/>
    <property type="match status" value="1"/>
</dbReference>
<proteinExistence type="inferred from homology"/>
<gene>
    <name evidence="8" type="ORF">CW354_09665</name>
</gene>
<evidence type="ECO:0000256" key="2">
    <source>
        <dbReference type="ARBA" id="ARBA00007430"/>
    </source>
</evidence>
<feature type="transmembrane region" description="Helical" evidence="7">
    <location>
        <begin position="136"/>
        <end position="157"/>
    </location>
</feature>
<dbReference type="PANTHER" id="PTHR30250:SF10">
    <property type="entry name" value="LIPOPOLYSACCHARIDE BIOSYNTHESIS PROTEIN WZXC"/>
    <property type="match status" value="1"/>
</dbReference>
<evidence type="ECO:0000256" key="6">
    <source>
        <dbReference type="ARBA" id="ARBA00023136"/>
    </source>
</evidence>
<evidence type="ECO:0000256" key="4">
    <source>
        <dbReference type="ARBA" id="ARBA00022692"/>
    </source>
</evidence>
<dbReference type="Proteomes" id="UP000239504">
    <property type="component" value="Unassembled WGS sequence"/>
</dbReference>
<evidence type="ECO:0000256" key="1">
    <source>
        <dbReference type="ARBA" id="ARBA00004651"/>
    </source>
</evidence>
<comment type="similarity">
    <text evidence="2">Belongs to the polysaccharide synthase family.</text>
</comment>
<feature type="transmembrane region" description="Helical" evidence="7">
    <location>
        <begin position="268"/>
        <end position="287"/>
    </location>
</feature>
<keyword evidence="6 7" id="KW-0472">Membrane</keyword>
<dbReference type="AlphaFoldDB" id="A0A2S7K7U3"/>
<feature type="transmembrane region" description="Helical" evidence="7">
    <location>
        <begin position="195"/>
        <end position="214"/>
    </location>
</feature>
<evidence type="ECO:0000256" key="5">
    <source>
        <dbReference type="ARBA" id="ARBA00022989"/>
    </source>
</evidence>
<dbReference type="OrthoDB" id="7605542at2"/>
<protein>
    <recommendedName>
        <fullName evidence="10">Polysaccharide biosynthesis protein</fullName>
    </recommendedName>
</protein>
<keyword evidence="5 7" id="KW-1133">Transmembrane helix</keyword>
<feature type="transmembrane region" description="Helical" evidence="7">
    <location>
        <begin position="405"/>
        <end position="425"/>
    </location>
</feature>
<evidence type="ECO:0008006" key="10">
    <source>
        <dbReference type="Google" id="ProtNLM"/>
    </source>
</evidence>
<dbReference type="InterPro" id="IPR050833">
    <property type="entry name" value="Poly_Biosynth_Transport"/>
</dbReference>
<feature type="transmembrane region" description="Helical" evidence="7">
    <location>
        <begin position="437"/>
        <end position="466"/>
    </location>
</feature>
<feature type="transmembrane region" description="Helical" evidence="7">
    <location>
        <begin position="63"/>
        <end position="81"/>
    </location>
</feature>
<sequence>MQRPSRFPMERDLFAVSSFRTFAARIRPALGDGSQVLIASHVTRMALRVGSSLIVTRLLAPEAYGVIGIVNSIAYILGMVSDMGLRSYVIRHENGGDEAMQTVWTVRLIRNSILFAIMFFGAGIFADLYNSPEVTLAIRVCAFPFLLDGLCSLSINLTERNRGVIRLTAIDFAKFLTMMLTTIVAAYFLRTYWAIVIAMLVSSVFVLIASYTLLKGPPIRFRLDPEHVRDLWKFWRIIIPASMITILMTQANTVVMARYFPIAELGKFTIASTLAMAAGGLISEYVIRVFMPRFAAANRENPETAKDVYYDAKRNIVLLLAFGVGGLLGGGELLVRILYNDQYLGAGLYLSLLCLRLLGQLYGEPVQQAVVTKGFVRVALHANMIRLCWIMLAGFAAYILAGPLALVAALCLAELSAVPYLLWQLKRFGLLRLKEETFILGAAAAGAAIGFACYAGVEALIAAGIIPNF</sequence>
<feature type="transmembrane region" description="Helical" evidence="7">
    <location>
        <begin position="234"/>
        <end position="256"/>
    </location>
</feature>